<protein>
    <recommendedName>
        <fullName evidence="4">Pectate lyase superfamily protein domain-containing protein</fullName>
    </recommendedName>
</protein>
<feature type="chain" id="PRO_5002974454" description="Pectate lyase superfamily protein domain-containing protein" evidence="1">
    <location>
        <begin position="29"/>
        <end position="538"/>
    </location>
</feature>
<dbReference type="STRING" id="485917.Phep_1840"/>
<keyword evidence="3" id="KW-1185">Reference proteome</keyword>
<keyword evidence="1" id="KW-0732">Signal</keyword>
<accession>C6XVI2</accession>
<dbReference type="Proteomes" id="UP000000852">
    <property type="component" value="Chromosome"/>
</dbReference>
<dbReference type="eggNOG" id="COG5434">
    <property type="taxonomic scope" value="Bacteria"/>
</dbReference>
<evidence type="ECO:0000313" key="3">
    <source>
        <dbReference type="Proteomes" id="UP000000852"/>
    </source>
</evidence>
<dbReference type="AlphaFoldDB" id="C6XVI2"/>
<proteinExistence type="predicted"/>
<evidence type="ECO:0000313" key="2">
    <source>
        <dbReference type="EMBL" id="ACU04048.1"/>
    </source>
</evidence>
<dbReference type="InterPro" id="IPR012334">
    <property type="entry name" value="Pectin_lyas_fold"/>
</dbReference>
<name>C6XVI2_PEDHD</name>
<dbReference type="HOGENOM" id="CLU_027946_0_0_10"/>
<dbReference type="InterPro" id="IPR011050">
    <property type="entry name" value="Pectin_lyase_fold/virulence"/>
</dbReference>
<evidence type="ECO:0000256" key="1">
    <source>
        <dbReference type="SAM" id="SignalP"/>
    </source>
</evidence>
<dbReference type="RefSeq" id="WP_015807662.1">
    <property type="nucleotide sequence ID" value="NC_013061.1"/>
</dbReference>
<sequence length="538" mass="58064">MKHIDSRIPQVKMALMLFLLLTSTFVQAKASKKDKDPGKSEWIYFGADGKLVYKKSAKGDRIMDFSHAGYMGGGVALPDVIVKVTVKPPGDVNADCTALIQAAIDKVSALPLDKNGFRGAVLLAPGTYPCAKTIKITADGVVLRGSGKSENGSIIAMNGEKHTAVILSNGLNQRAGNRLGNAAGNEKTVKITDKYIPAGSLSFNVANAAGFKVGDNVEIRKPVTDKWVSFMHMDDLVRDGKAQTWIKTGSLLITERHISAINGNKITLDVPLVDSYDVNYTNDETTMVLANDVKRLKQAGLENLRIVSPPQAVNHTKALYYAVRLNGEDCWMKDLDLMETMESVGTGGRRITLQRIAVIRKALHDGASKPAEFAPNAGQILVDRCSVEGDNIWYVALGAGQTGPIVFLNCNFVGNGRIEGHQRWSTGMLLDNCKAPNGGMDFKNRGSMGSGHGWGTAWSVAWNCEAGSYVNQIPPGTYNWVIGSKGKSMPLPRPFNNAGPALPEGIFDAQNTRVNPSSLYLAQLEERLGKQALKAIGY</sequence>
<dbReference type="EMBL" id="CP001681">
    <property type="protein sequence ID" value="ACU04048.1"/>
    <property type="molecule type" value="Genomic_DNA"/>
</dbReference>
<dbReference type="Gene3D" id="2.160.20.10">
    <property type="entry name" value="Single-stranded right-handed beta-helix, Pectin lyase-like"/>
    <property type="match status" value="1"/>
</dbReference>
<dbReference type="OrthoDB" id="5488826at2"/>
<gene>
    <name evidence="2" type="ordered locus">Phep_1840</name>
</gene>
<evidence type="ECO:0008006" key="4">
    <source>
        <dbReference type="Google" id="ProtNLM"/>
    </source>
</evidence>
<organism evidence="2 3">
    <name type="scientific">Pedobacter heparinus (strain ATCC 13125 / DSM 2366 / CIP 104194 / JCM 7457 / NBRC 12017 / NCIMB 9290 / NRRL B-14731 / HIM 762-3)</name>
    <dbReference type="NCBI Taxonomy" id="485917"/>
    <lineage>
        <taxon>Bacteria</taxon>
        <taxon>Pseudomonadati</taxon>
        <taxon>Bacteroidota</taxon>
        <taxon>Sphingobacteriia</taxon>
        <taxon>Sphingobacteriales</taxon>
        <taxon>Sphingobacteriaceae</taxon>
        <taxon>Pedobacter</taxon>
    </lineage>
</organism>
<dbReference type="KEGG" id="phe:Phep_1840"/>
<dbReference type="SUPFAM" id="SSF51126">
    <property type="entry name" value="Pectin lyase-like"/>
    <property type="match status" value="1"/>
</dbReference>
<feature type="signal peptide" evidence="1">
    <location>
        <begin position="1"/>
        <end position="28"/>
    </location>
</feature>
<reference evidence="2 3" key="1">
    <citation type="journal article" date="2009" name="Stand. Genomic Sci.">
        <title>Complete genome sequence of Pedobacter heparinus type strain (HIM 762-3).</title>
        <authorList>
            <person name="Han C."/>
            <person name="Spring S."/>
            <person name="Lapidus A."/>
            <person name="Del Rio T.G."/>
            <person name="Tice H."/>
            <person name="Copeland A."/>
            <person name="Cheng J.F."/>
            <person name="Lucas S."/>
            <person name="Chen F."/>
            <person name="Nolan M."/>
            <person name="Bruce D."/>
            <person name="Goodwin L."/>
            <person name="Pitluck S."/>
            <person name="Ivanova N."/>
            <person name="Mavromatis K."/>
            <person name="Mikhailova N."/>
            <person name="Pati A."/>
            <person name="Chen A."/>
            <person name="Palaniappan K."/>
            <person name="Land M."/>
            <person name="Hauser L."/>
            <person name="Chang Y.J."/>
            <person name="Jeffries C.C."/>
            <person name="Saunders E."/>
            <person name="Chertkov O."/>
            <person name="Brettin T."/>
            <person name="Goker M."/>
            <person name="Rohde M."/>
            <person name="Bristow J."/>
            <person name="Eisen J.A."/>
            <person name="Markowitz V."/>
            <person name="Hugenholtz P."/>
            <person name="Kyrpides N.C."/>
            <person name="Klenk H.P."/>
            <person name="Detter J.C."/>
        </authorList>
    </citation>
    <scope>NUCLEOTIDE SEQUENCE [LARGE SCALE GENOMIC DNA]</scope>
    <source>
        <strain evidence="3">ATCC 13125 / DSM 2366 / CIP 104194 / JCM 7457 / NBRC 12017 / NCIMB 9290 / NRRL B-14731 / HIM 762-3</strain>
    </source>
</reference>